<keyword evidence="6 9" id="KW-0067">ATP-binding</keyword>
<evidence type="ECO:0000313" key="13">
    <source>
        <dbReference type="Proteomes" id="UP000580250"/>
    </source>
</evidence>
<evidence type="ECO:0000256" key="8">
    <source>
        <dbReference type="ARBA" id="ARBA00048679"/>
    </source>
</evidence>
<dbReference type="SUPFAM" id="SSF56112">
    <property type="entry name" value="Protein kinase-like (PK-like)"/>
    <property type="match status" value="1"/>
</dbReference>
<feature type="compositionally biased region" description="Low complexity" evidence="10">
    <location>
        <begin position="440"/>
        <end position="468"/>
    </location>
</feature>
<evidence type="ECO:0000256" key="2">
    <source>
        <dbReference type="ARBA" id="ARBA00022527"/>
    </source>
</evidence>
<feature type="compositionally biased region" description="Low complexity" evidence="10">
    <location>
        <begin position="63"/>
        <end position="72"/>
    </location>
</feature>
<dbReference type="GO" id="GO:0072354">
    <property type="term" value="F:histone H3T3 kinase activity"/>
    <property type="evidence" value="ECO:0007669"/>
    <property type="project" value="TreeGrafter"/>
</dbReference>
<dbReference type="PANTHER" id="PTHR24419:SF18">
    <property type="entry name" value="SERINE_THREONINE-PROTEIN KINASE HASPIN"/>
    <property type="match status" value="1"/>
</dbReference>
<dbReference type="GO" id="GO:0035556">
    <property type="term" value="P:intracellular signal transduction"/>
    <property type="evidence" value="ECO:0007669"/>
    <property type="project" value="TreeGrafter"/>
</dbReference>
<dbReference type="SMART" id="SM00220">
    <property type="entry name" value="S_TKc"/>
    <property type="match status" value="1"/>
</dbReference>
<dbReference type="Gene3D" id="1.10.510.10">
    <property type="entry name" value="Transferase(Phosphotransferase) domain 1"/>
    <property type="match status" value="1"/>
</dbReference>
<keyword evidence="5" id="KW-0418">Kinase</keyword>
<evidence type="ECO:0000256" key="5">
    <source>
        <dbReference type="ARBA" id="ARBA00022777"/>
    </source>
</evidence>
<dbReference type="GO" id="GO:0005737">
    <property type="term" value="C:cytoplasm"/>
    <property type="evidence" value="ECO:0007669"/>
    <property type="project" value="TreeGrafter"/>
</dbReference>
<evidence type="ECO:0000256" key="6">
    <source>
        <dbReference type="ARBA" id="ARBA00022840"/>
    </source>
</evidence>
<evidence type="ECO:0000256" key="7">
    <source>
        <dbReference type="ARBA" id="ARBA00047899"/>
    </source>
</evidence>
<dbReference type="Pfam" id="PF12330">
    <property type="entry name" value="Haspin_kinase"/>
    <property type="match status" value="1"/>
</dbReference>
<feature type="region of interest" description="Disordered" evidence="10">
    <location>
        <begin position="62"/>
        <end position="97"/>
    </location>
</feature>
<dbReference type="EC" id="2.7.11.1" evidence="1"/>
<evidence type="ECO:0000256" key="10">
    <source>
        <dbReference type="SAM" id="MobiDB-lite"/>
    </source>
</evidence>
<evidence type="ECO:0000256" key="9">
    <source>
        <dbReference type="PROSITE-ProRule" id="PRU10141"/>
    </source>
</evidence>
<organism evidence="12 13">
    <name type="scientific">Meloidogyne enterolobii</name>
    <name type="common">Root-knot nematode worm</name>
    <name type="synonym">Meloidogyne mayaguensis</name>
    <dbReference type="NCBI Taxonomy" id="390850"/>
    <lineage>
        <taxon>Eukaryota</taxon>
        <taxon>Metazoa</taxon>
        <taxon>Ecdysozoa</taxon>
        <taxon>Nematoda</taxon>
        <taxon>Chromadorea</taxon>
        <taxon>Rhabditida</taxon>
        <taxon>Tylenchina</taxon>
        <taxon>Tylenchomorpha</taxon>
        <taxon>Tylenchoidea</taxon>
        <taxon>Meloidogynidae</taxon>
        <taxon>Meloidogyninae</taxon>
        <taxon>Meloidogyne</taxon>
    </lineage>
</organism>
<keyword evidence="3" id="KW-0808">Transferase</keyword>
<protein>
    <recommendedName>
        <fullName evidence="1">non-specific serine/threonine protein kinase</fullName>
        <ecNumber evidence="1">2.7.11.1</ecNumber>
    </recommendedName>
</protein>
<dbReference type="InterPro" id="IPR017441">
    <property type="entry name" value="Protein_kinase_ATP_BS"/>
</dbReference>
<dbReference type="PROSITE" id="PS00107">
    <property type="entry name" value="PROTEIN_KINASE_ATP"/>
    <property type="match status" value="1"/>
</dbReference>
<keyword evidence="2" id="KW-0723">Serine/threonine-protein kinase</keyword>
<reference evidence="12 13" key="1">
    <citation type="submission" date="2020-08" db="EMBL/GenBank/DDBJ databases">
        <authorList>
            <person name="Koutsovoulos G."/>
            <person name="Danchin GJ E."/>
        </authorList>
    </citation>
    <scope>NUCLEOTIDE SEQUENCE [LARGE SCALE GENOMIC DNA]</scope>
</reference>
<evidence type="ECO:0000259" key="11">
    <source>
        <dbReference type="PROSITE" id="PS50011"/>
    </source>
</evidence>
<dbReference type="Gene3D" id="3.30.200.20">
    <property type="entry name" value="Phosphorylase Kinase, domain 1"/>
    <property type="match status" value="1"/>
</dbReference>
<feature type="region of interest" description="Disordered" evidence="10">
    <location>
        <begin position="406"/>
        <end position="470"/>
    </location>
</feature>
<dbReference type="GO" id="GO:0005524">
    <property type="term" value="F:ATP binding"/>
    <property type="evidence" value="ECO:0007669"/>
    <property type="project" value="UniProtKB-UniRule"/>
</dbReference>
<dbReference type="GO" id="GO:0005634">
    <property type="term" value="C:nucleus"/>
    <property type="evidence" value="ECO:0007669"/>
    <property type="project" value="TreeGrafter"/>
</dbReference>
<dbReference type="GO" id="GO:0000278">
    <property type="term" value="P:mitotic cell cycle"/>
    <property type="evidence" value="ECO:0007669"/>
    <property type="project" value="TreeGrafter"/>
</dbReference>
<dbReference type="Proteomes" id="UP000580250">
    <property type="component" value="Unassembled WGS sequence"/>
</dbReference>
<comment type="catalytic activity">
    <reaction evidence="7">
        <text>L-threonyl-[protein] + ATP = O-phospho-L-threonyl-[protein] + ADP + H(+)</text>
        <dbReference type="Rhea" id="RHEA:46608"/>
        <dbReference type="Rhea" id="RHEA-COMP:11060"/>
        <dbReference type="Rhea" id="RHEA-COMP:11605"/>
        <dbReference type="ChEBI" id="CHEBI:15378"/>
        <dbReference type="ChEBI" id="CHEBI:30013"/>
        <dbReference type="ChEBI" id="CHEBI:30616"/>
        <dbReference type="ChEBI" id="CHEBI:61977"/>
        <dbReference type="ChEBI" id="CHEBI:456216"/>
        <dbReference type="EC" id="2.7.11.1"/>
    </reaction>
</comment>
<dbReference type="InterPro" id="IPR024604">
    <property type="entry name" value="GSG2_C"/>
</dbReference>
<feature type="domain" description="Protein kinase" evidence="11">
    <location>
        <begin position="500"/>
        <end position="820"/>
    </location>
</feature>
<comment type="catalytic activity">
    <reaction evidence="8">
        <text>L-seryl-[protein] + ATP = O-phospho-L-seryl-[protein] + ADP + H(+)</text>
        <dbReference type="Rhea" id="RHEA:17989"/>
        <dbReference type="Rhea" id="RHEA-COMP:9863"/>
        <dbReference type="Rhea" id="RHEA-COMP:11604"/>
        <dbReference type="ChEBI" id="CHEBI:15378"/>
        <dbReference type="ChEBI" id="CHEBI:29999"/>
        <dbReference type="ChEBI" id="CHEBI:30616"/>
        <dbReference type="ChEBI" id="CHEBI:83421"/>
        <dbReference type="ChEBI" id="CHEBI:456216"/>
        <dbReference type="EC" id="2.7.11.1"/>
    </reaction>
</comment>
<proteinExistence type="predicted"/>
<evidence type="ECO:0000256" key="1">
    <source>
        <dbReference type="ARBA" id="ARBA00012513"/>
    </source>
</evidence>
<keyword evidence="4 9" id="KW-0547">Nucleotide-binding</keyword>
<dbReference type="PROSITE" id="PS50011">
    <property type="entry name" value="PROTEIN_KINASE_DOM"/>
    <property type="match status" value="1"/>
</dbReference>
<dbReference type="EMBL" id="CAJEWN010000486">
    <property type="protein sequence ID" value="CAD2184001.1"/>
    <property type="molecule type" value="Genomic_DNA"/>
</dbReference>
<comment type="caution">
    <text evidence="12">The sequence shown here is derived from an EMBL/GenBank/DDBJ whole genome shotgun (WGS) entry which is preliminary data.</text>
</comment>
<dbReference type="AlphaFoldDB" id="A0A6V7WBP6"/>
<feature type="binding site" evidence="9">
    <location>
        <position position="527"/>
    </location>
    <ligand>
        <name>ATP</name>
        <dbReference type="ChEBI" id="CHEBI:30616"/>
    </ligand>
</feature>
<dbReference type="InterPro" id="IPR011009">
    <property type="entry name" value="Kinase-like_dom_sf"/>
</dbReference>
<dbReference type="SMART" id="SM01331">
    <property type="entry name" value="DUF3635"/>
    <property type="match status" value="1"/>
</dbReference>
<feature type="compositionally biased region" description="Basic residues" evidence="10">
    <location>
        <begin position="77"/>
        <end position="93"/>
    </location>
</feature>
<evidence type="ECO:0000256" key="3">
    <source>
        <dbReference type="ARBA" id="ARBA00022679"/>
    </source>
</evidence>
<evidence type="ECO:0000313" key="12">
    <source>
        <dbReference type="EMBL" id="CAD2184001.1"/>
    </source>
</evidence>
<accession>A0A6V7WBP6</accession>
<dbReference type="InterPro" id="IPR000719">
    <property type="entry name" value="Prot_kinase_dom"/>
</dbReference>
<dbReference type="PANTHER" id="PTHR24419">
    <property type="entry name" value="INTERLEUKIN-1 RECEPTOR-ASSOCIATED KINASE"/>
    <property type="match status" value="1"/>
</dbReference>
<gene>
    <name evidence="12" type="ORF">MENT_LOCUS36328</name>
</gene>
<feature type="region of interest" description="Disordered" evidence="10">
    <location>
        <begin position="347"/>
        <end position="376"/>
    </location>
</feature>
<feature type="compositionally biased region" description="Polar residues" evidence="10">
    <location>
        <begin position="410"/>
        <end position="423"/>
    </location>
</feature>
<sequence>MLTHKLRRRVTRFGQRCSLEAGFLLEGKPITYEDLRFERALAYNLDITNEIVVGTPKVIEHNSSSMSSYSSSDQNKKLLKRPRNKTKSKKKAKNTWAEDEAVAKELQRFNNEFDEIDDFQLLTEEAPRDFYVIKKRKRTTPKELQQINEPVVTAESSLFFSKQESTQFTLNNTPLPPQQQEENLSSTICDENEIVPESPILNNSPIFKDIQEQQQFASISLKSPTLLEETTQKSIPPQVFTLDSTESVGIVQNVDVQSLSTAKEASQNLTDLTEKSSNISSSSSNLLLPKRIFSSICEEVEEGQNVIQLDSASSIQQQSCSRIQQSLSTAKEASSIYQKSSLNTAKNISSQPIEKEAISKSRGQRSSNKLSSSTLPHIFSPETFQTSHQSICDASRTQKSVEIFEGIEGTSKSGEKSFSTAKEISTRNLEELENTPPPSTSQQHQPRQQAVNLNRNASIRNSRRSSLSPWRQPQEFTHVLQHCNNGYIMTWDEFLDRTNFECLRKLGEGDYGEVYEMSDSKGTYAMKVIQVTSENPISSILSEVFITRHLSELNNAGDFSTPSYIPLVRANVVKGIYPDILINAWKIYKEKDPVSAQNEQPTERIDNTYVVLVMANGGVDLELYLHIPRKANKSQRFSIFYQVALSLAIAEERYSFEHRDLHYSNILISEYTCRERERQDKISFYYNGQKIEVRSHGVHASLIDYTYSRMTDEVTGYSFYVKVPVYPVEAGADYQYEIYPMMEKLNKDDWSTFHRKTNHYWLHYLYDKLFKDRRFTLKEREVFANIFGRLLLKTEEGGFETTKDFLNNEEVREIFDSYVF</sequence>
<feature type="compositionally biased region" description="Polar residues" evidence="10">
    <location>
        <begin position="364"/>
        <end position="375"/>
    </location>
</feature>
<name>A0A6V7WBP6_MELEN</name>
<evidence type="ECO:0000256" key="4">
    <source>
        <dbReference type="ARBA" id="ARBA00022741"/>
    </source>
</evidence>
<dbReference type="OrthoDB" id="21018at2759"/>